<gene>
    <name evidence="1" type="ORF">PBI_LARENN_84</name>
</gene>
<accession>A0A0A0RU43</accession>
<evidence type="ECO:0000313" key="2">
    <source>
        <dbReference type="Proteomes" id="UP000030210"/>
    </source>
</evidence>
<reference evidence="1 2" key="1">
    <citation type="submission" date="2014-09" db="EMBL/GenBank/DDBJ databases">
        <authorList>
            <person name="King A.R."/>
            <person name="Cook R.C."/>
            <person name="Khenner E.M."/>
            <person name="Owens N.L."/>
            <person name="Sharma A."/>
            <person name="Stairs E.N."/>
            <person name="King R.A."/>
            <person name="Rinehart C.A."/>
            <person name="Serrano M.G."/>
            <person name="Buck G."/>
            <person name="Lee V."/>
            <person name="Wang Y."/>
            <person name="Carvalho R."/>
            <person name="Voegtly L."/>
            <person name="Shi R."/>
            <person name="Duckworth R."/>
            <person name="Johnson A."/>
            <person name="Loviza R."/>
            <person name="Walstead R."/>
            <person name="Shah Z."/>
            <person name="Kiflezghi M."/>
            <person name="Wade K."/>
            <person name="Anders K.R."/>
            <person name="Braun M.A."/>
            <person name="Delesalle V.A."/>
            <person name="Hughes L.E."/>
            <person name="Ware V.C."/>
            <person name="Bradley K.W."/>
            <person name="Barker L.P."/>
            <person name="Asai D.J."/>
            <person name="Bowman C.A."/>
            <person name="Russell D.A."/>
            <person name="Pope W.H."/>
            <person name="Jacobs-Sera D."/>
            <person name="Hendrix R.W."/>
            <person name="Hatfull G.F."/>
        </authorList>
    </citation>
    <scope>NUCLEOTIDE SEQUENCE [LARGE SCALE GENOMIC DNA]</scope>
</reference>
<dbReference type="KEGG" id="vg:26632097"/>
<name>A0A0A0RU43_9CAUD</name>
<protein>
    <submittedName>
        <fullName evidence="1">Uncharacterized protein</fullName>
    </submittedName>
</protein>
<dbReference type="RefSeq" id="YP_009205458.1">
    <property type="nucleotide sequence ID" value="NC_028877.1"/>
</dbReference>
<keyword evidence="2" id="KW-1185">Reference proteome</keyword>
<dbReference type="Proteomes" id="UP000030210">
    <property type="component" value="Segment"/>
</dbReference>
<proteinExistence type="predicted"/>
<sequence length="52" mass="5924">MPDIAKLLAADVQAVITRMEETDENEDFEPDDISELMSLAWDLASHHINPER</sequence>
<organism evidence="1 2">
    <name type="scientific">Mycobacterium phage Larenn</name>
    <dbReference type="NCBI Taxonomy" id="1560285"/>
    <lineage>
        <taxon>Viruses</taxon>
        <taxon>Duplodnaviria</taxon>
        <taxon>Heunggongvirae</taxon>
        <taxon>Uroviricota</taxon>
        <taxon>Caudoviricetes</taxon>
        <taxon>Turbidovirus</taxon>
        <taxon>Turbidovirus larenn</taxon>
    </lineage>
</organism>
<dbReference type="GeneID" id="26632097"/>
<dbReference type="EMBL" id="KM677210">
    <property type="protein sequence ID" value="AIW02979.1"/>
    <property type="molecule type" value="Genomic_DNA"/>
</dbReference>
<evidence type="ECO:0000313" key="1">
    <source>
        <dbReference type="EMBL" id="AIW02979.1"/>
    </source>
</evidence>